<keyword evidence="2" id="KW-1133">Transmembrane helix</keyword>
<dbReference type="AlphaFoldDB" id="A0A151ATH4"/>
<sequence length="460" mass="51419">MKNLERKAFFFFLLSLFFGLLFTPTAYAEVRLGLTPAKVELSLAGGEGSSGEITVVNEGNEPLEVSFYIRDYHFANDGKIVFAEGQEKRWSASKWLEVGQVSGHIYPGASTRLPYRIRVPLDAEPGSHWAVIFAEGRAIGNNTRTSPLGVRVGAVVLITVPGDVIAKGEILDFRVPAVGYKKVPVTFKFRNSGNVHINLRPQLEVFHKGQVINRTQMDEVVSYPQTVREVKGYVQLGNIWGLHEAVLKIEQEGGTMVYRAPFLLLPWPWILGSLILLAYLLVWLIMGRRRRKAGPRLNEYPDPGELAVGREAAAVRQALRISEALPLPAQQPSSRSRRADFTKTLNILTETVEQLRQENALLRRNLEDLTSQASSERWEKVVAESLIDAQTEIENVRAKAAASIERANREAHKQMAEIENRFREKFKVLLNDYKATLSEVERFLDRLGSAGGAVDEGGDS</sequence>
<dbReference type="OrthoDB" id="4336304at2"/>
<protein>
    <submittedName>
        <fullName evidence="3">Uncharacterized protein</fullName>
    </submittedName>
</protein>
<comment type="caution">
    <text evidence="3">The sequence shown here is derived from an EMBL/GenBank/DDBJ whole genome shotgun (WGS) entry which is preliminary data.</text>
</comment>
<dbReference type="Proteomes" id="UP000075670">
    <property type="component" value="Unassembled WGS sequence"/>
</dbReference>
<name>A0A151ATH4_9FIRM</name>
<dbReference type="PATRIC" id="fig|1122241.3.peg.2999"/>
<feature type="transmembrane region" description="Helical" evidence="2">
    <location>
        <begin position="267"/>
        <end position="286"/>
    </location>
</feature>
<evidence type="ECO:0000256" key="1">
    <source>
        <dbReference type="SAM" id="Coils"/>
    </source>
</evidence>
<keyword evidence="2" id="KW-0812">Transmembrane</keyword>
<organism evidence="3 4">
    <name type="scientific">Moorella mulderi DSM 14980</name>
    <dbReference type="NCBI Taxonomy" id="1122241"/>
    <lineage>
        <taxon>Bacteria</taxon>
        <taxon>Bacillati</taxon>
        <taxon>Bacillota</taxon>
        <taxon>Clostridia</taxon>
        <taxon>Neomoorellales</taxon>
        <taxon>Neomoorellaceae</taxon>
        <taxon>Neomoorella</taxon>
    </lineage>
</organism>
<reference evidence="3 4" key="1">
    <citation type="submission" date="2016-02" db="EMBL/GenBank/DDBJ databases">
        <title>Genome sequence of Moorella mulderi DSM 14980.</title>
        <authorList>
            <person name="Poehlein A."/>
            <person name="Daniel R."/>
        </authorList>
    </citation>
    <scope>NUCLEOTIDE SEQUENCE [LARGE SCALE GENOMIC DNA]</scope>
    <source>
        <strain evidence="3 4">DSM 14980</strain>
    </source>
</reference>
<gene>
    <name evidence="3" type="ORF">MOMUL_28210</name>
</gene>
<proteinExistence type="predicted"/>
<evidence type="ECO:0000256" key="2">
    <source>
        <dbReference type="SAM" id="Phobius"/>
    </source>
</evidence>
<evidence type="ECO:0000313" key="3">
    <source>
        <dbReference type="EMBL" id="KYH30850.1"/>
    </source>
</evidence>
<accession>A0A151ATH4</accession>
<dbReference type="EMBL" id="LTBC01000019">
    <property type="protein sequence ID" value="KYH30850.1"/>
    <property type="molecule type" value="Genomic_DNA"/>
</dbReference>
<feature type="coiled-coil region" evidence="1">
    <location>
        <begin position="338"/>
        <end position="372"/>
    </location>
</feature>
<evidence type="ECO:0000313" key="4">
    <source>
        <dbReference type="Proteomes" id="UP000075670"/>
    </source>
</evidence>
<keyword evidence="4" id="KW-1185">Reference proteome</keyword>
<keyword evidence="2" id="KW-0472">Membrane</keyword>
<keyword evidence="1" id="KW-0175">Coiled coil</keyword>
<dbReference type="RefSeq" id="WP_062285770.1">
    <property type="nucleotide sequence ID" value="NZ_LTBC01000019.1"/>
</dbReference>